<evidence type="ECO:0000256" key="1">
    <source>
        <dbReference type="ARBA" id="ARBA00023015"/>
    </source>
</evidence>
<dbReference type="SUPFAM" id="SSF46785">
    <property type="entry name" value="Winged helix' DNA-binding domain"/>
    <property type="match status" value="1"/>
</dbReference>
<dbReference type="InterPro" id="IPR036390">
    <property type="entry name" value="WH_DNA-bd_sf"/>
</dbReference>
<keyword evidence="6" id="KW-1185">Reference proteome</keyword>
<comment type="caution">
    <text evidence="5">The sequence shown here is derived from an EMBL/GenBank/DDBJ whole genome shotgun (WGS) entry which is preliminary data.</text>
</comment>
<evidence type="ECO:0000256" key="2">
    <source>
        <dbReference type="ARBA" id="ARBA00023125"/>
    </source>
</evidence>
<dbReference type="Pfam" id="PF00392">
    <property type="entry name" value="GntR"/>
    <property type="match status" value="1"/>
</dbReference>
<dbReference type="SMART" id="SM00895">
    <property type="entry name" value="FCD"/>
    <property type="match status" value="1"/>
</dbReference>
<keyword evidence="3" id="KW-0804">Transcription</keyword>
<dbReference type="PANTHER" id="PTHR43537">
    <property type="entry name" value="TRANSCRIPTIONAL REGULATOR, GNTR FAMILY"/>
    <property type="match status" value="1"/>
</dbReference>
<dbReference type="GO" id="GO:0003700">
    <property type="term" value="F:DNA-binding transcription factor activity"/>
    <property type="evidence" value="ECO:0007669"/>
    <property type="project" value="InterPro"/>
</dbReference>
<dbReference type="InterPro" id="IPR000524">
    <property type="entry name" value="Tscrpt_reg_HTH_GntR"/>
</dbReference>
<dbReference type="InterPro" id="IPR008920">
    <property type="entry name" value="TF_FadR/GntR_C"/>
</dbReference>
<dbReference type="PANTHER" id="PTHR43537:SF5">
    <property type="entry name" value="UXU OPERON TRANSCRIPTIONAL REGULATOR"/>
    <property type="match status" value="1"/>
</dbReference>
<evidence type="ECO:0000313" key="5">
    <source>
        <dbReference type="EMBL" id="MBB3023450.1"/>
    </source>
</evidence>
<protein>
    <submittedName>
        <fullName evidence="5">DNA-binding GntR family transcriptional regulator</fullName>
    </submittedName>
</protein>
<dbReference type="Pfam" id="PF07729">
    <property type="entry name" value="FCD"/>
    <property type="match status" value="1"/>
</dbReference>
<feature type="domain" description="HTH gntR-type" evidence="4">
    <location>
        <begin position="32"/>
        <end position="99"/>
    </location>
</feature>
<dbReference type="SUPFAM" id="SSF48008">
    <property type="entry name" value="GntR ligand-binding domain-like"/>
    <property type="match status" value="1"/>
</dbReference>
<gene>
    <name evidence="5" type="ORF">FHX50_001745</name>
</gene>
<proteinExistence type="predicted"/>
<dbReference type="PROSITE" id="PS50949">
    <property type="entry name" value="HTH_GNTR"/>
    <property type="match status" value="1"/>
</dbReference>
<keyword evidence="2 5" id="KW-0238">DNA-binding</keyword>
<dbReference type="AlphaFoldDB" id="A0A839QXA5"/>
<evidence type="ECO:0000256" key="3">
    <source>
        <dbReference type="ARBA" id="ARBA00023163"/>
    </source>
</evidence>
<dbReference type="InterPro" id="IPR011711">
    <property type="entry name" value="GntR_C"/>
</dbReference>
<dbReference type="SMART" id="SM00345">
    <property type="entry name" value="HTH_GNTR"/>
    <property type="match status" value="1"/>
</dbReference>
<reference evidence="5 6" key="1">
    <citation type="submission" date="2020-08" db="EMBL/GenBank/DDBJ databases">
        <title>Sequencing the genomes of 1000 actinobacteria strains.</title>
        <authorList>
            <person name="Klenk H.-P."/>
        </authorList>
    </citation>
    <scope>NUCLEOTIDE SEQUENCE [LARGE SCALE GENOMIC DNA]</scope>
    <source>
        <strain evidence="5 6">DSM 23040</strain>
    </source>
</reference>
<sequence length="240" mass="26518">MSSQTTTDDAPLSAGNGLAIIQGQRTAEAGEGSMSERAYADVLRRLIMLDIRPGDPINESALATELGVGRTPLREALKRLELDQLVVSYPRRGTFATHVDITELQSIFEVRRVLEPLGARLAAERLTPGDREVFRRVADDIGQLDPSAMSRRELLEYDVDVHRLIYAATENTHLAGELIRLDNLVTRIWCVVLDRMPTISEHIVEHRALMEAIIDGDADRAADMVSAHVDGFEAAVRAVL</sequence>
<name>A0A839QXA5_9MICO</name>
<dbReference type="Gene3D" id="1.20.120.530">
    <property type="entry name" value="GntR ligand-binding domain-like"/>
    <property type="match status" value="1"/>
</dbReference>
<organism evidence="5 6">
    <name type="scientific">Helcobacillus massiliensis</name>
    <dbReference type="NCBI Taxonomy" id="521392"/>
    <lineage>
        <taxon>Bacteria</taxon>
        <taxon>Bacillati</taxon>
        <taxon>Actinomycetota</taxon>
        <taxon>Actinomycetes</taxon>
        <taxon>Micrococcales</taxon>
        <taxon>Dermabacteraceae</taxon>
        <taxon>Helcobacillus</taxon>
    </lineage>
</organism>
<accession>A0A839QXA5</accession>
<dbReference type="InterPro" id="IPR036388">
    <property type="entry name" value="WH-like_DNA-bd_sf"/>
</dbReference>
<dbReference type="Gene3D" id="1.10.10.10">
    <property type="entry name" value="Winged helix-like DNA-binding domain superfamily/Winged helix DNA-binding domain"/>
    <property type="match status" value="1"/>
</dbReference>
<evidence type="ECO:0000259" key="4">
    <source>
        <dbReference type="PROSITE" id="PS50949"/>
    </source>
</evidence>
<dbReference type="GO" id="GO:0003677">
    <property type="term" value="F:DNA binding"/>
    <property type="evidence" value="ECO:0007669"/>
    <property type="project" value="UniProtKB-KW"/>
</dbReference>
<dbReference type="EMBL" id="JACHWP010000005">
    <property type="protein sequence ID" value="MBB3023450.1"/>
    <property type="molecule type" value="Genomic_DNA"/>
</dbReference>
<keyword evidence="1" id="KW-0805">Transcription regulation</keyword>
<dbReference type="Proteomes" id="UP000568050">
    <property type="component" value="Unassembled WGS sequence"/>
</dbReference>
<evidence type="ECO:0000313" key="6">
    <source>
        <dbReference type="Proteomes" id="UP000568050"/>
    </source>
</evidence>